<reference evidence="2 3" key="1">
    <citation type="journal article" date="2010" name="Nature">
        <title>The Ectocarpus genome and the independent evolution of multicellularity in brown algae.</title>
        <authorList>
            <person name="Cock J.M."/>
            <person name="Sterck L."/>
            <person name="Rouze P."/>
            <person name="Scornet D."/>
            <person name="Allen A.E."/>
            <person name="Amoutzias G."/>
            <person name="Anthouard V."/>
            <person name="Artiguenave F."/>
            <person name="Aury J.M."/>
            <person name="Badger J.H."/>
            <person name="Beszteri B."/>
            <person name="Billiau K."/>
            <person name="Bonnet E."/>
            <person name="Bothwell J.H."/>
            <person name="Bowler C."/>
            <person name="Boyen C."/>
            <person name="Brownlee C."/>
            <person name="Carrano C.J."/>
            <person name="Charrier B."/>
            <person name="Cho G.Y."/>
            <person name="Coelho S.M."/>
            <person name="Collen J."/>
            <person name="Corre E."/>
            <person name="Da Silva C."/>
            <person name="Delage L."/>
            <person name="Delaroque N."/>
            <person name="Dittami S.M."/>
            <person name="Doulbeau S."/>
            <person name="Elias M."/>
            <person name="Farnham G."/>
            <person name="Gachon C.M."/>
            <person name="Gschloessl B."/>
            <person name="Heesch S."/>
            <person name="Jabbari K."/>
            <person name="Jubin C."/>
            <person name="Kawai H."/>
            <person name="Kimura K."/>
            <person name="Kloareg B."/>
            <person name="Kupper F.C."/>
            <person name="Lang D."/>
            <person name="Le Bail A."/>
            <person name="Leblanc C."/>
            <person name="Lerouge P."/>
            <person name="Lohr M."/>
            <person name="Lopez P.J."/>
            <person name="Martens C."/>
            <person name="Maumus F."/>
            <person name="Michel G."/>
            <person name="Miranda-Saavedra D."/>
            <person name="Morales J."/>
            <person name="Moreau H."/>
            <person name="Motomura T."/>
            <person name="Nagasato C."/>
            <person name="Napoli C.A."/>
            <person name="Nelson D.R."/>
            <person name="Nyvall-Collen P."/>
            <person name="Peters A.F."/>
            <person name="Pommier C."/>
            <person name="Potin P."/>
            <person name="Poulain J."/>
            <person name="Quesneville H."/>
            <person name="Read B."/>
            <person name="Rensing S.A."/>
            <person name="Ritter A."/>
            <person name="Rousvoal S."/>
            <person name="Samanta M."/>
            <person name="Samson G."/>
            <person name="Schroeder D.C."/>
            <person name="Segurens B."/>
            <person name="Strittmatter M."/>
            <person name="Tonon T."/>
            <person name="Tregear J.W."/>
            <person name="Valentin K."/>
            <person name="von Dassow P."/>
            <person name="Yamagishi T."/>
            <person name="Van de Peer Y."/>
            <person name="Wincker P."/>
        </authorList>
    </citation>
    <scope>NUCLEOTIDE SEQUENCE [LARGE SCALE GENOMIC DNA]</scope>
    <source>
        <strain evidence="3">Ec32 / CCAP1310/4</strain>
    </source>
</reference>
<evidence type="ECO:0000313" key="3">
    <source>
        <dbReference type="Proteomes" id="UP000002630"/>
    </source>
</evidence>
<name>D7FZ30_ECTSI</name>
<dbReference type="Proteomes" id="UP000002630">
    <property type="component" value="Unassembled WGS sequence"/>
</dbReference>
<sequence>MPGEDQAAYIYRMTSGFKIGKLTEDDFRELDVAASATGRAVRSVSALVAQRNWTPGFHDFVRRVMAYEPYSQFILHHHALDEACAIHARSFPDGMLPHTPLNEFQLSRPWQPILQPTRWRPTTWLSGDMFEKAGLRVERVPLISTYAGSSDHAGKSSITFVAHKDGERFICNPGGRESDEGGETTHTPRASRPTCVQPPVDAALDPQVGKWSTRRPAEGSFISSPLTTFFIKRYTDRDDAVLTTDAAVDTTVCEQALKHGRTLVALVPNFGTVDSVRQKVRKWEEEFRSGEPRPWVRETRPNIPHSNVPRSVAPRVWASRDTHPVNIPHSNVPREVAVEVAWRQPQHAPHVISPEQQVAAMAAKDQGLEIKASNRHGLGLFAQEDMAAGDAMPMACFGSFVVHDSVEEVVSAMNKDGVPRHHVTSKVWLLCTEYENSRPQAALYMVPHRSCFLWYMNSSGSDGGDANVEAHEQIDAELLSLGRQGRGGTEIRHVQNPAFEELLVPSKVLVFRLSRDVKAGEERLYDYHVAESKGSLGSV</sequence>
<dbReference type="EMBL" id="FN649760">
    <property type="protein sequence ID" value="CBJ32647.1"/>
    <property type="molecule type" value="Genomic_DNA"/>
</dbReference>
<keyword evidence="3" id="KW-1185">Reference proteome</keyword>
<accession>D7FZ30</accession>
<evidence type="ECO:0000256" key="1">
    <source>
        <dbReference type="SAM" id="MobiDB-lite"/>
    </source>
</evidence>
<protein>
    <recommendedName>
        <fullName evidence="4">SET domain-containing protein</fullName>
    </recommendedName>
</protein>
<feature type="region of interest" description="Disordered" evidence="1">
    <location>
        <begin position="171"/>
        <end position="200"/>
    </location>
</feature>
<dbReference type="InterPro" id="IPR046341">
    <property type="entry name" value="SET_dom_sf"/>
</dbReference>
<organism evidence="2 3">
    <name type="scientific">Ectocarpus siliculosus</name>
    <name type="common">Brown alga</name>
    <name type="synonym">Conferva siliculosa</name>
    <dbReference type="NCBI Taxonomy" id="2880"/>
    <lineage>
        <taxon>Eukaryota</taxon>
        <taxon>Sar</taxon>
        <taxon>Stramenopiles</taxon>
        <taxon>Ochrophyta</taxon>
        <taxon>PX clade</taxon>
        <taxon>Phaeophyceae</taxon>
        <taxon>Ectocarpales</taxon>
        <taxon>Ectocarpaceae</taxon>
        <taxon>Ectocarpus</taxon>
    </lineage>
</organism>
<evidence type="ECO:0008006" key="4">
    <source>
        <dbReference type="Google" id="ProtNLM"/>
    </source>
</evidence>
<proteinExistence type="predicted"/>
<gene>
    <name evidence="2" type="ORF">Esi_0352_0031</name>
</gene>
<evidence type="ECO:0000313" key="2">
    <source>
        <dbReference type="EMBL" id="CBJ32647.1"/>
    </source>
</evidence>
<dbReference type="SUPFAM" id="SSF82199">
    <property type="entry name" value="SET domain"/>
    <property type="match status" value="1"/>
</dbReference>
<dbReference type="AlphaFoldDB" id="D7FZ30"/>
<dbReference type="InParanoid" id="D7FZ30"/>
<dbReference type="OrthoDB" id="5560686at2759"/>
<dbReference type="Gene3D" id="2.170.270.10">
    <property type="entry name" value="SET domain"/>
    <property type="match status" value="1"/>
</dbReference>